<comment type="caution">
    <text evidence="1">The sequence shown here is derived from an EMBL/GenBank/DDBJ whole genome shotgun (WGS) entry which is preliminary data.</text>
</comment>
<reference evidence="1 2" key="1">
    <citation type="journal article" date="2019" name="Commun. Biol.">
        <title>The bagworm genome reveals a unique fibroin gene that provides high tensile strength.</title>
        <authorList>
            <person name="Kono N."/>
            <person name="Nakamura H."/>
            <person name="Ohtoshi R."/>
            <person name="Tomita M."/>
            <person name="Numata K."/>
            <person name="Arakawa K."/>
        </authorList>
    </citation>
    <scope>NUCLEOTIDE SEQUENCE [LARGE SCALE GENOMIC DNA]</scope>
</reference>
<evidence type="ECO:0000313" key="1">
    <source>
        <dbReference type="EMBL" id="GBP91287.1"/>
    </source>
</evidence>
<organism evidence="1 2">
    <name type="scientific">Eumeta variegata</name>
    <name type="common">Bagworm moth</name>
    <name type="synonym">Eumeta japonica</name>
    <dbReference type="NCBI Taxonomy" id="151549"/>
    <lineage>
        <taxon>Eukaryota</taxon>
        <taxon>Metazoa</taxon>
        <taxon>Ecdysozoa</taxon>
        <taxon>Arthropoda</taxon>
        <taxon>Hexapoda</taxon>
        <taxon>Insecta</taxon>
        <taxon>Pterygota</taxon>
        <taxon>Neoptera</taxon>
        <taxon>Endopterygota</taxon>
        <taxon>Lepidoptera</taxon>
        <taxon>Glossata</taxon>
        <taxon>Ditrysia</taxon>
        <taxon>Tineoidea</taxon>
        <taxon>Psychidae</taxon>
        <taxon>Oiketicinae</taxon>
        <taxon>Eumeta</taxon>
    </lineage>
</organism>
<protein>
    <submittedName>
        <fullName evidence="1">Uncharacterized protein</fullName>
    </submittedName>
</protein>
<accession>A0A4C1ZXE1</accession>
<evidence type="ECO:0000313" key="2">
    <source>
        <dbReference type="Proteomes" id="UP000299102"/>
    </source>
</evidence>
<dbReference type="EMBL" id="BGZK01002157">
    <property type="protein sequence ID" value="GBP91287.1"/>
    <property type="molecule type" value="Genomic_DNA"/>
</dbReference>
<sequence>MFRERNKQRGMPSCSGLGAHIENNECEGEGPPAIRAVGAAPSHAPEDSMAGTAALVKERKRVFASAKMMARFRPASSSRTRGGVGGPRAFSRFLEVGLETVGRNSISRKTTHNCFRETAETLRRTAPRASPQEKCFPNGEIQRCGPNCPPPCAAHNQPKPRAACRPRRDELLPRNRGPHPDRILTGQDPITTLLQVLLLDPAAHRPTSELLECR</sequence>
<dbReference type="AlphaFoldDB" id="A0A4C1ZXE1"/>
<gene>
    <name evidence="1" type="ORF">EVAR_96487_1</name>
</gene>
<dbReference type="Proteomes" id="UP000299102">
    <property type="component" value="Unassembled WGS sequence"/>
</dbReference>
<keyword evidence="2" id="KW-1185">Reference proteome</keyword>
<proteinExistence type="predicted"/>
<name>A0A4C1ZXE1_EUMVA</name>